<proteinExistence type="inferred from homology"/>
<name>A0A6G1HH77_9PEZI</name>
<evidence type="ECO:0000256" key="8">
    <source>
        <dbReference type="ARBA" id="ARBA00023242"/>
    </source>
</evidence>
<dbReference type="SUPFAM" id="SSF140718">
    <property type="entry name" value="Mediator hinge subcomplex-like"/>
    <property type="match status" value="1"/>
</dbReference>
<organism evidence="13 14">
    <name type="scientific">Aulographum hederae CBS 113979</name>
    <dbReference type="NCBI Taxonomy" id="1176131"/>
    <lineage>
        <taxon>Eukaryota</taxon>
        <taxon>Fungi</taxon>
        <taxon>Dikarya</taxon>
        <taxon>Ascomycota</taxon>
        <taxon>Pezizomycotina</taxon>
        <taxon>Dothideomycetes</taxon>
        <taxon>Pleosporomycetidae</taxon>
        <taxon>Aulographales</taxon>
        <taxon>Aulographaceae</taxon>
    </lineage>
</organism>
<evidence type="ECO:0000256" key="5">
    <source>
        <dbReference type="ARBA" id="ARBA00023015"/>
    </source>
</evidence>
<evidence type="ECO:0000256" key="4">
    <source>
        <dbReference type="ARBA" id="ARBA00019691"/>
    </source>
</evidence>
<feature type="compositionally biased region" description="Polar residues" evidence="12">
    <location>
        <begin position="43"/>
        <end position="55"/>
    </location>
</feature>
<dbReference type="AlphaFoldDB" id="A0A6G1HH77"/>
<dbReference type="Gene3D" id="6.10.280.10">
    <property type="entry name" value="Mediator complex, subunit Med21"/>
    <property type="match status" value="1"/>
</dbReference>
<dbReference type="PANTHER" id="PTHR13381:SF0">
    <property type="entry name" value="MEDIATOR OF RNA POLYMERASE II TRANSCRIPTION SUBUNIT 21"/>
    <property type="match status" value="1"/>
</dbReference>
<evidence type="ECO:0000256" key="12">
    <source>
        <dbReference type="SAM" id="MobiDB-lite"/>
    </source>
</evidence>
<keyword evidence="6 10" id="KW-0010">Activator</keyword>
<sequence>MADRITQLQDCYTQLQLQMFAALHYIQTRHPWALIPGQPDWSPENTHNMPSNESGPNTQNTQNTSTTSQPSQDDASKPKETPPDPPQIFHQRIKELAQDMVTKQKQIEFLIAALPSLETSEREQVERIRELDGQLEEMEGRKREAVEMKERLLERLDGRIIGMGAL</sequence>
<feature type="region of interest" description="Disordered" evidence="12">
    <location>
        <begin position="36"/>
        <end position="88"/>
    </location>
</feature>
<evidence type="ECO:0000313" key="14">
    <source>
        <dbReference type="Proteomes" id="UP000800041"/>
    </source>
</evidence>
<dbReference type="InterPro" id="IPR037212">
    <property type="entry name" value="Med7/Med21-like"/>
</dbReference>
<dbReference type="GO" id="GO:0006357">
    <property type="term" value="P:regulation of transcription by RNA polymerase II"/>
    <property type="evidence" value="ECO:0007669"/>
    <property type="project" value="TreeGrafter"/>
</dbReference>
<gene>
    <name evidence="13" type="ORF">K402DRAFT_8042</name>
</gene>
<keyword evidence="7 10" id="KW-0804">Transcription</keyword>
<evidence type="ECO:0000256" key="1">
    <source>
        <dbReference type="ARBA" id="ARBA00004123"/>
    </source>
</evidence>
<keyword evidence="14" id="KW-1185">Reference proteome</keyword>
<dbReference type="GO" id="GO:0016592">
    <property type="term" value="C:mediator complex"/>
    <property type="evidence" value="ECO:0007669"/>
    <property type="project" value="UniProtKB-UniRule"/>
</dbReference>
<dbReference type="PANTHER" id="PTHR13381">
    <property type="entry name" value="RNA POLYMERASE II HOLOENZYME COMPONENT SRB7"/>
    <property type="match status" value="1"/>
</dbReference>
<keyword evidence="11" id="KW-0175">Coiled coil</keyword>
<dbReference type="OrthoDB" id="526653at2759"/>
<dbReference type="InterPro" id="IPR021384">
    <property type="entry name" value="Mediator_Med21"/>
</dbReference>
<protein>
    <recommendedName>
        <fullName evidence="4 10">Mediator of RNA polymerase II transcription subunit 21</fullName>
    </recommendedName>
</protein>
<reference evidence="13" key="1">
    <citation type="journal article" date="2020" name="Stud. Mycol.">
        <title>101 Dothideomycetes genomes: a test case for predicting lifestyles and emergence of pathogens.</title>
        <authorList>
            <person name="Haridas S."/>
            <person name="Albert R."/>
            <person name="Binder M."/>
            <person name="Bloem J."/>
            <person name="Labutti K."/>
            <person name="Salamov A."/>
            <person name="Andreopoulos B."/>
            <person name="Baker S."/>
            <person name="Barry K."/>
            <person name="Bills G."/>
            <person name="Bluhm B."/>
            <person name="Cannon C."/>
            <person name="Castanera R."/>
            <person name="Culley D."/>
            <person name="Daum C."/>
            <person name="Ezra D."/>
            <person name="Gonzalez J."/>
            <person name="Henrissat B."/>
            <person name="Kuo A."/>
            <person name="Liang C."/>
            <person name="Lipzen A."/>
            <person name="Lutzoni F."/>
            <person name="Magnuson J."/>
            <person name="Mondo S."/>
            <person name="Nolan M."/>
            <person name="Ohm R."/>
            <person name="Pangilinan J."/>
            <person name="Park H.-J."/>
            <person name="Ramirez L."/>
            <person name="Alfaro M."/>
            <person name="Sun H."/>
            <person name="Tritt A."/>
            <person name="Yoshinaga Y."/>
            <person name="Zwiers L.-H."/>
            <person name="Turgeon B."/>
            <person name="Goodwin S."/>
            <person name="Spatafora J."/>
            <person name="Crous P."/>
            <person name="Grigoriev I."/>
        </authorList>
    </citation>
    <scope>NUCLEOTIDE SEQUENCE</scope>
    <source>
        <strain evidence="13">CBS 113979</strain>
    </source>
</reference>
<evidence type="ECO:0000256" key="3">
    <source>
        <dbReference type="ARBA" id="ARBA00011837"/>
    </source>
</evidence>
<evidence type="ECO:0000256" key="7">
    <source>
        <dbReference type="ARBA" id="ARBA00023163"/>
    </source>
</evidence>
<dbReference type="Pfam" id="PF11221">
    <property type="entry name" value="Med21"/>
    <property type="match status" value="1"/>
</dbReference>
<keyword evidence="8 10" id="KW-0539">Nucleus</keyword>
<evidence type="ECO:0000256" key="11">
    <source>
        <dbReference type="SAM" id="Coils"/>
    </source>
</evidence>
<comment type="similarity">
    <text evidence="2 10">Belongs to the Mediator complex subunit 21 family.</text>
</comment>
<evidence type="ECO:0000256" key="2">
    <source>
        <dbReference type="ARBA" id="ARBA00005770"/>
    </source>
</evidence>
<feature type="compositionally biased region" description="Low complexity" evidence="12">
    <location>
        <begin position="56"/>
        <end position="72"/>
    </location>
</feature>
<feature type="coiled-coil region" evidence="11">
    <location>
        <begin position="121"/>
        <end position="155"/>
    </location>
</feature>
<evidence type="ECO:0000256" key="9">
    <source>
        <dbReference type="ARBA" id="ARBA00025687"/>
    </source>
</evidence>
<comment type="subunit">
    <text evidence="3 10">Component of the Mediator complex.</text>
</comment>
<evidence type="ECO:0000313" key="13">
    <source>
        <dbReference type="EMBL" id="KAF1992515.1"/>
    </source>
</evidence>
<evidence type="ECO:0000256" key="6">
    <source>
        <dbReference type="ARBA" id="ARBA00023159"/>
    </source>
</evidence>
<dbReference type="EMBL" id="ML977137">
    <property type="protein sequence ID" value="KAF1992515.1"/>
    <property type="molecule type" value="Genomic_DNA"/>
</dbReference>
<comment type="function">
    <text evidence="9 10">Component of the Mediator complex, a coactivator involved in the regulated transcription of nearly all RNA polymerase II-dependent genes. Mediator functions as a bridge to convey information from gene-specific regulatory proteins to the basal RNA polymerase II transcription machinery. Mediator is recruited to promoters by direct interactions with regulatory proteins and serves as a scaffold for the assembly of a functional preinitiation complex with RNA polymerase II and the general transcription factors.</text>
</comment>
<comment type="subcellular location">
    <subcellularLocation>
        <location evidence="1 10">Nucleus</location>
    </subcellularLocation>
</comment>
<dbReference type="Proteomes" id="UP000800041">
    <property type="component" value="Unassembled WGS sequence"/>
</dbReference>
<evidence type="ECO:0000256" key="10">
    <source>
        <dbReference type="RuleBase" id="RU366036"/>
    </source>
</evidence>
<keyword evidence="5 10" id="KW-0805">Transcription regulation</keyword>
<accession>A0A6G1HH77</accession>
<dbReference type="GO" id="GO:0003712">
    <property type="term" value="F:transcription coregulator activity"/>
    <property type="evidence" value="ECO:0007669"/>
    <property type="project" value="TreeGrafter"/>
</dbReference>